<keyword evidence="1" id="KW-0472">Membrane</keyword>
<dbReference type="EMBL" id="PFQG01000159">
    <property type="protein sequence ID" value="PJA21440.1"/>
    <property type="molecule type" value="Genomic_DNA"/>
</dbReference>
<comment type="caution">
    <text evidence="2">The sequence shown here is derived from an EMBL/GenBank/DDBJ whole genome shotgun (WGS) entry which is preliminary data.</text>
</comment>
<feature type="transmembrane region" description="Helical" evidence="1">
    <location>
        <begin position="58"/>
        <end position="79"/>
    </location>
</feature>
<gene>
    <name evidence="2" type="ORF">COX59_04290</name>
</gene>
<evidence type="ECO:0000313" key="3">
    <source>
        <dbReference type="Proteomes" id="UP000228627"/>
    </source>
</evidence>
<sequence length="81" mass="9019">FEPASPISIVVCDQCQGKGCPGCDNLGVYALKEDQPIGFNLPDFIDLKARRYLKKVFILKRVILIATLALILILIYYAFGN</sequence>
<keyword evidence="1" id="KW-0812">Transmembrane</keyword>
<dbReference type="AlphaFoldDB" id="A0A2M7W5C0"/>
<name>A0A2M7W5C0_9BACT</name>
<evidence type="ECO:0000313" key="2">
    <source>
        <dbReference type="EMBL" id="PJA21440.1"/>
    </source>
</evidence>
<keyword evidence="1" id="KW-1133">Transmembrane helix</keyword>
<proteinExistence type="predicted"/>
<dbReference type="Proteomes" id="UP000228627">
    <property type="component" value="Unassembled WGS sequence"/>
</dbReference>
<organism evidence="2 3">
    <name type="scientific">Candidatus Beckwithbacteria bacterium CG_4_10_14_0_2_um_filter_47_25</name>
    <dbReference type="NCBI Taxonomy" id="1974493"/>
    <lineage>
        <taxon>Bacteria</taxon>
        <taxon>Candidatus Beckwithiibacteriota</taxon>
    </lineage>
</organism>
<accession>A0A2M7W5C0</accession>
<protein>
    <submittedName>
        <fullName evidence="2">Uncharacterized protein</fullName>
    </submittedName>
</protein>
<feature type="non-terminal residue" evidence="2">
    <location>
        <position position="1"/>
    </location>
</feature>
<reference evidence="3" key="1">
    <citation type="submission" date="2017-09" db="EMBL/GenBank/DDBJ databases">
        <title>Depth-based differentiation of microbial function through sediment-hosted aquifers and enrichment of novel symbionts in the deep terrestrial subsurface.</title>
        <authorList>
            <person name="Probst A.J."/>
            <person name="Ladd B."/>
            <person name="Jarett J.K."/>
            <person name="Geller-Mcgrath D.E."/>
            <person name="Sieber C.M.K."/>
            <person name="Emerson J.B."/>
            <person name="Anantharaman K."/>
            <person name="Thomas B.C."/>
            <person name="Malmstrom R."/>
            <person name="Stieglmeier M."/>
            <person name="Klingl A."/>
            <person name="Woyke T."/>
            <person name="Ryan C.M."/>
            <person name="Banfield J.F."/>
        </authorList>
    </citation>
    <scope>NUCLEOTIDE SEQUENCE [LARGE SCALE GENOMIC DNA]</scope>
</reference>
<evidence type="ECO:0000256" key="1">
    <source>
        <dbReference type="SAM" id="Phobius"/>
    </source>
</evidence>